<sequence length="41" mass="4655">MDAYFASIIRVVPRVQLSSLSGDESFLCCEDDEHFRKGADF</sequence>
<reference evidence="1 2" key="1">
    <citation type="journal article" date="2012" name="Appl. Environ. Microbiol.">
        <title>Genome Sequence of Thermotolerant Bacillus methanolicus: Features and Regulation Related to Methylotrophy and Production of L-Lysine and L-Glutamate from Methanol.</title>
        <authorList>
            <person name="Heggeset T.M."/>
            <person name="Krog A."/>
            <person name="Balzer S."/>
            <person name="Wentzel A."/>
            <person name="Ellingsen T.E."/>
            <person name="Brautaset T."/>
        </authorList>
    </citation>
    <scope>NUCLEOTIDE SEQUENCE [LARGE SCALE GENOMIC DNA]</scope>
    <source>
        <strain evidence="1 2">PB1</strain>
    </source>
</reference>
<dbReference type="EMBL" id="AFEU01000003">
    <property type="protein sequence ID" value="EIJ78979.1"/>
    <property type="molecule type" value="Genomic_DNA"/>
</dbReference>
<protein>
    <submittedName>
        <fullName evidence="1">Uncharacterized protein</fullName>
    </submittedName>
</protein>
<evidence type="ECO:0000313" key="1">
    <source>
        <dbReference type="EMBL" id="EIJ78979.1"/>
    </source>
</evidence>
<name>I3DXK8_BACMT</name>
<organism evidence="1 2">
    <name type="scientific">Bacillus methanolicus PB1</name>
    <dbReference type="NCBI Taxonomy" id="997296"/>
    <lineage>
        <taxon>Bacteria</taxon>
        <taxon>Bacillati</taxon>
        <taxon>Bacillota</taxon>
        <taxon>Bacilli</taxon>
        <taxon>Bacillales</taxon>
        <taxon>Bacillaceae</taxon>
        <taxon>Bacillus</taxon>
    </lineage>
</organism>
<gene>
    <name evidence="1" type="ORF">PB1_15514</name>
</gene>
<dbReference type="Proteomes" id="UP000010523">
    <property type="component" value="Unassembled WGS sequence"/>
</dbReference>
<dbReference type="AlphaFoldDB" id="I3DXK8"/>
<keyword evidence="2" id="KW-1185">Reference proteome</keyword>
<accession>I3DXK8</accession>
<evidence type="ECO:0000313" key="2">
    <source>
        <dbReference type="Proteomes" id="UP000010523"/>
    </source>
</evidence>
<dbReference type="STRING" id="997296.PB1_15514"/>
<proteinExistence type="predicted"/>
<dbReference type="PATRIC" id="fig|997296.3.peg.3269"/>
<comment type="caution">
    <text evidence="1">The sequence shown here is derived from an EMBL/GenBank/DDBJ whole genome shotgun (WGS) entry which is preliminary data.</text>
</comment>